<feature type="compositionally biased region" description="Polar residues" evidence="1">
    <location>
        <begin position="406"/>
        <end position="429"/>
    </location>
</feature>
<feature type="compositionally biased region" description="Polar residues" evidence="1">
    <location>
        <begin position="202"/>
        <end position="221"/>
    </location>
</feature>
<feature type="non-terminal residue" evidence="2">
    <location>
        <position position="538"/>
    </location>
</feature>
<evidence type="ECO:0000313" key="2">
    <source>
        <dbReference type="EMBL" id="KAJ6650069.1"/>
    </source>
</evidence>
<evidence type="ECO:0000313" key="3">
    <source>
        <dbReference type="Proteomes" id="UP001151699"/>
    </source>
</evidence>
<name>A0A9Q0NGV5_9DIPT</name>
<organism evidence="2 3">
    <name type="scientific">Pseudolycoriella hygida</name>
    <dbReference type="NCBI Taxonomy" id="35572"/>
    <lineage>
        <taxon>Eukaryota</taxon>
        <taxon>Metazoa</taxon>
        <taxon>Ecdysozoa</taxon>
        <taxon>Arthropoda</taxon>
        <taxon>Hexapoda</taxon>
        <taxon>Insecta</taxon>
        <taxon>Pterygota</taxon>
        <taxon>Neoptera</taxon>
        <taxon>Endopterygota</taxon>
        <taxon>Diptera</taxon>
        <taxon>Nematocera</taxon>
        <taxon>Sciaroidea</taxon>
        <taxon>Sciaridae</taxon>
        <taxon>Pseudolycoriella</taxon>
    </lineage>
</organism>
<accession>A0A9Q0NGV5</accession>
<feature type="region of interest" description="Disordered" evidence="1">
    <location>
        <begin position="1"/>
        <end position="20"/>
    </location>
</feature>
<feature type="region of interest" description="Disordered" evidence="1">
    <location>
        <begin position="366"/>
        <end position="434"/>
    </location>
</feature>
<feature type="compositionally biased region" description="Low complexity" evidence="1">
    <location>
        <begin position="385"/>
        <end position="405"/>
    </location>
</feature>
<dbReference type="Proteomes" id="UP001151699">
    <property type="component" value="Chromosome A"/>
</dbReference>
<dbReference type="OrthoDB" id="5857104at2759"/>
<dbReference type="AlphaFoldDB" id="A0A9Q0NGV5"/>
<reference evidence="2" key="1">
    <citation type="submission" date="2022-07" db="EMBL/GenBank/DDBJ databases">
        <authorList>
            <person name="Trinca V."/>
            <person name="Uliana J.V.C."/>
            <person name="Torres T.T."/>
            <person name="Ward R.J."/>
            <person name="Monesi N."/>
        </authorList>
    </citation>
    <scope>NUCLEOTIDE SEQUENCE</scope>
    <source>
        <strain evidence="2">HSMRA1968</strain>
        <tissue evidence="2">Whole embryos</tissue>
    </source>
</reference>
<feature type="region of interest" description="Disordered" evidence="1">
    <location>
        <begin position="201"/>
        <end position="282"/>
    </location>
</feature>
<feature type="compositionally biased region" description="Polar residues" evidence="1">
    <location>
        <begin position="270"/>
        <end position="282"/>
    </location>
</feature>
<gene>
    <name evidence="2" type="ORF">Bhyg_05312</name>
</gene>
<feature type="compositionally biased region" description="Low complexity" evidence="1">
    <location>
        <begin position="246"/>
        <end position="267"/>
    </location>
</feature>
<comment type="caution">
    <text evidence="2">The sequence shown here is derived from an EMBL/GenBank/DDBJ whole genome shotgun (WGS) entry which is preliminary data.</text>
</comment>
<proteinExistence type="predicted"/>
<evidence type="ECO:0000256" key="1">
    <source>
        <dbReference type="SAM" id="MobiDB-lite"/>
    </source>
</evidence>
<keyword evidence="3" id="KW-1185">Reference proteome</keyword>
<protein>
    <submittedName>
        <fullName evidence="2">Uncharacterized protein</fullName>
    </submittedName>
</protein>
<dbReference type="EMBL" id="WJQU01000001">
    <property type="protein sequence ID" value="KAJ6650069.1"/>
    <property type="molecule type" value="Genomic_DNA"/>
</dbReference>
<sequence length="538" mass="58867">MKDEDEILEEGIGDPDDDEVMKEKEKAVEEECKKQAAELKARFPDLEVIQPLVKVKPSSDQIKDIKDKSLVKAEYVVKIRWFRDFALEKRISHIIFCVERRGWPVGKSYSAYTGCQGMDLDIPLYETVKHLPTSLSQVARHAATPDVITITTDQGLSKQLQNQINATTINPLQAVAAATSKKRKRHIAIDVETERAKLHALLNSTQSPANTFTVPTKTPSAWNDDESNESRRSSGSSTNPQPPPAHQHQPLTRSTSQTQQQTYTKPQVIPGTSSTLTPIDLSSSLPKVNMADMLKSPIDLSEVQDFSMSKKQGGVASSFAGKGKLDDMLTKLMKKNNFPVEEPTSGGKEKRKRKLDEIVLGLSAAKEQKTFPDPSLPSSKKQQITPSVSVTPASAPSSSSNQSNQKPFTITVTSVPGSSKTNQQSNPPSSGLAALQNMALGGSSSSQSIKDSSLNALFAQAAQADAQAFIKQQQKILQQLPANSPQRKSYEAILSEMKQAADYNSYLNSSKYSSHEAKVNKWLAEQTAALSDSHLVDY</sequence>